<evidence type="ECO:0000256" key="8">
    <source>
        <dbReference type="SAM" id="SignalP"/>
    </source>
</evidence>
<comment type="similarity">
    <text evidence="2">Belongs to the YkuD family.</text>
</comment>
<dbReference type="GO" id="GO:0071555">
    <property type="term" value="P:cell wall organization"/>
    <property type="evidence" value="ECO:0007669"/>
    <property type="project" value="UniProtKB-UniRule"/>
</dbReference>
<dbReference type="CDD" id="cd16913">
    <property type="entry name" value="YkuD_like"/>
    <property type="match status" value="1"/>
</dbReference>
<evidence type="ECO:0000256" key="3">
    <source>
        <dbReference type="ARBA" id="ARBA00022679"/>
    </source>
</evidence>
<keyword evidence="10" id="KW-0449">Lipoprotein</keyword>
<gene>
    <name evidence="10" type="ORF">FHS94_000810</name>
</gene>
<reference evidence="10 11" key="1">
    <citation type="submission" date="2020-08" db="EMBL/GenBank/DDBJ databases">
        <title>Genomic Encyclopedia of Type Strains, Phase IV (KMG-IV): sequencing the most valuable type-strain genomes for metagenomic binning, comparative biology and taxonomic classification.</title>
        <authorList>
            <person name="Goeker M."/>
        </authorList>
    </citation>
    <scope>NUCLEOTIDE SEQUENCE [LARGE SCALE GENOMIC DNA]</scope>
    <source>
        <strain evidence="10 11">DSM 100044</strain>
    </source>
</reference>
<dbReference type="PANTHER" id="PTHR30582">
    <property type="entry name" value="L,D-TRANSPEPTIDASE"/>
    <property type="match status" value="1"/>
</dbReference>
<dbReference type="InterPro" id="IPR005490">
    <property type="entry name" value="LD_TPept_cat_dom"/>
</dbReference>
<dbReference type="GO" id="GO:0008360">
    <property type="term" value="P:regulation of cell shape"/>
    <property type="evidence" value="ECO:0007669"/>
    <property type="project" value="UniProtKB-UniRule"/>
</dbReference>
<dbReference type="InterPro" id="IPR036366">
    <property type="entry name" value="PGBDSf"/>
</dbReference>
<evidence type="ECO:0000256" key="5">
    <source>
        <dbReference type="ARBA" id="ARBA00022984"/>
    </source>
</evidence>
<feature type="chain" id="PRO_5030938052" evidence="8">
    <location>
        <begin position="18"/>
        <end position="349"/>
    </location>
</feature>
<protein>
    <submittedName>
        <fullName evidence="10">Lipoprotein-anchoring transpeptidase ErfK/SrfK</fullName>
    </submittedName>
</protein>
<dbReference type="InterPro" id="IPR050979">
    <property type="entry name" value="LD-transpeptidase"/>
</dbReference>
<comment type="pathway">
    <text evidence="1 7">Cell wall biogenesis; peptidoglycan biosynthesis.</text>
</comment>
<accession>A0A7W9BB61</accession>
<evidence type="ECO:0000256" key="2">
    <source>
        <dbReference type="ARBA" id="ARBA00005992"/>
    </source>
</evidence>
<feature type="domain" description="L,D-TPase catalytic" evidence="9">
    <location>
        <begin position="215"/>
        <end position="348"/>
    </location>
</feature>
<keyword evidence="8" id="KW-0732">Signal</keyword>
<dbReference type="RefSeq" id="WP_246348339.1">
    <property type="nucleotide sequence ID" value="NZ_JACIJK010000002.1"/>
</dbReference>
<keyword evidence="6 7" id="KW-0961">Cell wall biogenesis/degradation</keyword>
<dbReference type="AlphaFoldDB" id="A0A7W9BB61"/>
<dbReference type="Proteomes" id="UP000546200">
    <property type="component" value="Unassembled WGS sequence"/>
</dbReference>
<dbReference type="InterPro" id="IPR002477">
    <property type="entry name" value="Peptidoglycan-bd-like"/>
</dbReference>
<evidence type="ECO:0000256" key="6">
    <source>
        <dbReference type="ARBA" id="ARBA00023316"/>
    </source>
</evidence>
<keyword evidence="3" id="KW-0808">Transferase</keyword>
<dbReference type="GO" id="GO:0018104">
    <property type="term" value="P:peptidoglycan-protein cross-linking"/>
    <property type="evidence" value="ECO:0007669"/>
    <property type="project" value="TreeGrafter"/>
</dbReference>
<proteinExistence type="inferred from homology"/>
<evidence type="ECO:0000313" key="10">
    <source>
        <dbReference type="EMBL" id="MBB5713987.1"/>
    </source>
</evidence>
<comment type="caution">
    <text evidence="10">The sequence shown here is derived from an EMBL/GenBank/DDBJ whole genome shotgun (WGS) entry which is preliminary data.</text>
</comment>
<dbReference type="SUPFAM" id="SSF47090">
    <property type="entry name" value="PGBD-like"/>
    <property type="match status" value="1"/>
</dbReference>
<keyword evidence="11" id="KW-1185">Reference proteome</keyword>
<evidence type="ECO:0000313" key="11">
    <source>
        <dbReference type="Proteomes" id="UP000546200"/>
    </source>
</evidence>
<dbReference type="PROSITE" id="PS52029">
    <property type="entry name" value="LD_TPASE"/>
    <property type="match status" value="1"/>
</dbReference>
<dbReference type="SUPFAM" id="SSF141523">
    <property type="entry name" value="L,D-transpeptidase catalytic domain-like"/>
    <property type="match status" value="1"/>
</dbReference>
<sequence>MTKTVLAGILASTAATAAMMTGAIAQPQPQTSNSSSPTATPGKPPLDLSLLHVQVILDHLGFSPGILDGREGISLTAAIKGFQESRGMPITGKVDQTLLRALYPYRQLRPVKTIALTQDMLAGPYAPNIPKDEDQQAKLPGLYYRAPVEKLAEMFHTTPEVLQEMNAPGTRLTLGTRVNFPNALPGARNYDPKLRPDWRATLNTLNVDSNQPQGAKIVVDKSDGVLRVLDKAGKLVAQFQVTTGSEHDPLPLGSWKVTVVDYNPKFHFNPDLFWDAKKSDDPAMLPAGPNGPVGVVWFDLTKEHYGIHGTPEPRTIGRTTSHGCVRLANWNAARLSLMVKPGVPVVFQA</sequence>
<feature type="active site" description="Nucleophile" evidence="7">
    <location>
        <position position="324"/>
    </location>
</feature>
<dbReference type="InterPro" id="IPR036365">
    <property type="entry name" value="PGBD-like_sf"/>
</dbReference>
<evidence type="ECO:0000259" key="9">
    <source>
        <dbReference type="PROSITE" id="PS52029"/>
    </source>
</evidence>
<dbReference type="GO" id="GO:0016740">
    <property type="term" value="F:transferase activity"/>
    <property type="evidence" value="ECO:0007669"/>
    <property type="project" value="UniProtKB-KW"/>
</dbReference>
<dbReference type="Gene3D" id="2.40.440.10">
    <property type="entry name" value="L,D-transpeptidase catalytic domain-like"/>
    <property type="match status" value="1"/>
</dbReference>
<name>A0A7W9BB61_9SPHN</name>
<feature type="signal peptide" evidence="8">
    <location>
        <begin position="1"/>
        <end position="17"/>
    </location>
</feature>
<dbReference type="UniPathway" id="UPA00219"/>
<keyword evidence="4 7" id="KW-0133">Cell shape</keyword>
<evidence type="ECO:0000256" key="7">
    <source>
        <dbReference type="PROSITE-ProRule" id="PRU01373"/>
    </source>
</evidence>
<dbReference type="EMBL" id="JACIJK010000002">
    <property type="protein sequence ID" value="MBB5713987.1"/>
    <property type="molecule type" value="Genomic_DNA"/>
</dbReference>
<organism evidence="10 11">
    <name type="scientific">Sphingomonas aerophila</name>
    <dbReference type="NCBI Taxonomy" id="1344948"/>
    <lineage>
        <taxon>Bacteria</taxon>
        <taxon>Pseudomonadati</taxon>
        <taxon>Pseudomonadota</taxon>
        <taxon>Alphaproteobacteria</taxon>
        <taxon>Sphingomonadales</taxon>
        <taxon>Sphingomonadaceae</taxon>
        <taxon>Sphingomonas</taxon>
    </lineage>
</organism>
<evidence type="ECO:0000256" key="4">
    <source>
        <dbReference type="ARBA" id="ARBA00022960"/>
    </source>
</evidence>
<dbReference type="InterPro" id="IPR038063">
    <property type="entry name" value="Transpep_catalytic_dom"/>
</dbReference>
<dbReference type="PANTHER" id="PTHR30582:SF30">
    <property type="entry name" value="BLR4375 PROTEIN"/>
    <property type="match status" value="1"/>
</dbReference>
<dbReference type="GO" id="GO:0005576">
    <property type="term" value="C:extracellular region"/>
    <property type="evidence" value="ECO:0007669"/>
    <property type="project" value="TreeGrafter"/>
</dbReference>
<dbReference type="Gene3D" id="1.10.101.10">
    <property type="entry name" value="PGBD-like superfamily/PGBD"/>
    <property type="match status" value="1"/>
</dbReference>
<dbReference type="Pfam" id="PF01471">
    <property type="entry name" value="PG_binding_1"/>
    <property type="match status" value="1"/>
</dbReference>
<evidence type="ECO:0000256" key="1">
    <source>
        <dbReference type="ARBA" id="ARBA00004752"/>
    </source>
</evidence>
<keyword evidence="5 7" id="KW-0573">Peptidoglycan synthesis</keyword>
<dbReference type="Pfam" id="PF03734">
    <property type="entry name" value="YkuD"/>
    <property type="match status" value="1"/>
</dbReference>
<feature type="active site" description="Proton donor/acceptor" evidence="7">
    <location>
        <position position="308"/>
    </location>
</feature>
<dbReference type="GO" id="GO:0071972">
    <property type="term" value="F:peptidoglycan L,D-transpeptidase activity"/>
    <property type="evidence" value="ECO:0007669"/>
    <property type="project" value="TreeGrafter"/>
</dbReference>